<feature type="site" description="Important for catalytic activity" evidence="14">
    <location>
        <position position="33"/>
    </location>
</feature>
<evidence type="ECO:0000256" key="14">
    <source>
        <dbReference type="PIRSR" id="PIRSR605478-5"/>
    </source>
</evidence>
<dbReference type="GO" id="GO:0005829">
    <property type="term" value="C:cytosol"/>
    <property type="evidence" value="ECO:0007669"/>
    <property type="project" value="TreeGrafter"/>
</dbReference>
<keyword evidence="6 13" id="KW-0460">Magnesium</keyword>
<dbReference type="Pfam" id="PF00456">
    <property type="entry name" value="Transketolase_N"/>
    <property type="match status" value="1"/>
</dbReference>
<evidence type="ECO:0000256" key="13">
    <source>
        <dbReference type="PIRSR" id="PIRSR605478-4"/>
    </source>
</evidence>
<comment type="similarity">
    <text evidence="1 15">Belongs to the transketolase family.</text>
</comment>
<dbReference type="Pfam" id="PF22613">
    <property type="entry name" value="Transketolase_C_1"/>
    <property type="match status" value="1"/>
</dbReference>
<dbReference type="InterPro" id="IPR055152">
    <property type="entry name" value="Transketolase-like_C_2"/>
</dbReference>
<dbReference type="InterPro" id="IPR009014">
    <property type="entry name" value="Transketo_C/PFOR_II"/>
</dbReference>
<dbReference type="SMART" id="SM00861">
    <property type="entry name" value="Transket_pyr"/>
    <property type="match status" value="1"/>
</dbReference>
<keyword evidence="7 12" id="KW-0786">Thiamine pyrophosphate</keyword>
<evidence type="ECO:0000256" key="3">
    <source>
        <dbReference type="ARBA" id="ARBA00013152"/>
    </source>
</evidence>
<comment type="cofactor">
    <cofactor evidence="13">
        <name>Mg(2+)</name>
        <dbReference type="ChEBI" id="CHEBI:18420"/>
    </cofactor>
    <text evidence="13">Binds 1 Mg(2+) ion per subunit. Can also utilize other divalent metal cations, such as Ca(2+), Mn(2+) and Co(2+).</text>
</comment>
<evidence type="ECO:0000313" key="18">
    <source>
        <dbReference type="Proteomes" id="UP000648239"/>
    </source>
</evidence>
<feature type="binding site" evidence="12">
    <location>
        <position position="73"/>
    </location>
    <ligand>
        <name>thiamine diphosphate</name>
        <dbReference type="ChEBI" id="CHEBI:58937"/>
    </ligand>
</feature>
<proteinExistence type="inferred from homology"/>
<comment type="function">
    <text evidence="15">Catalyzes the transfer of a two-carbon ketol group from a ketose donor to an aldose acceptor, via a covalent intermediate with the cofactor thiamine pyrophosphate.</text>
</comment>
<dbReference type="GO" id="GO:0006098">
    <property type="term" value="P:pentose-phosphate shunt"/>
    <property type="evidence" value="ECO:0007669"/>
    <property type="project" value="TreeGrafter"/>
</dbReference>
<feature type="binding site" evidence="12">
    <location>
        <position position="164"/>
    </location>
    <ligand>
        <name>thiamine diphosphate</name>
        <dbReference type="ChEBI" id="CHEBI:58937"/>
    </ligand>
</feature>
<evidence type="ECO:0000256" key="1">
    <source>
        <dbReference type="ARBA" id="ARBA00007131"/>
    </source>
</evidence>
<comment type="subunit">
    <text evidence="2 15">Homodimer.</text>
</comment>
<feature type="binding site" evidence="11">
    <location>
        <position position="33"/>
    </location>
    <ligand>
        <name>substrate</name>
    </ligand>
</feature>
<dbReference type="InterPro" id="IPR005475">
    <property type="entry name" value="Transketolase-like_Pyr-bd"/>
</dbReference>
<dbReference type="PROSITE" id="PS00802">
    <property type="entry name" value="TRANSKETOLASE_2"/>
    <property type="match status" value="1"/>
</dbReference>
<keyword evidence="5 13" id="KW-0479">Metal-binding</keyword>
<dbReference type="Proteomes" id="UP000648239">
    <property type="component" value="Unassembled WGS sequence"/>
</dbReference>
<feature type="binding site" evidence="13">
    <location>
        <position position="195"/>
    </location>
    <ligand>
        <name>Mg(2+)</name>
        <dbReference type="ChEBI" id="CHEBI:18420"/>
    </ligand>
</feature>
<feature type="binding site" evidence="11">
    <location>
        <position position="525"/>
    </location>
    <ligand>
        <name>substrate</name>
    </ligand>
</feature>
<reference evidence="17 18" key="1">
    <citation type="submission" date="2020-08" db="EMBL/GenBank/DDBJ databases">
        <title>Acidobacteriota in marine sediments use diverse sulfur dissimilation pathways.</title>
        <authorList>
            <person name="Wasmund K."/>
        </authorList>
    </citation>
    <scope>NUCLEOTIDE SEQUENCE [LARGE SCALE GENOMIC DNA]</scope>
    <source>
        <strain evidence="17">MAG AM4</strain>
    </source>
</reference>
<dbReference type="Pfam" id="PF02779">
    <property type="entry name" value="Transket_pyr"/>
    <property type="match status" value="1"/>
</dbReference>
<evidence type="ECO:0000256" key="5">
    <source>
        <dbReference type="ARBA" id="ARBA00022723"/>
    </source>
</evidence>
<comment type="cofactor">
    <cofactor evidence="12">
        <name>thiamine diphosphate</name>
        <dbReference type="ChEBI" id="CHEBI:58937"/>
    </cofactor>
    <text evidence="12">Binds 1 thiamine pyrophosphate per subunit. During the reaction, the substrate forms a covalent intermediate with the cofactor.</text>
</comment>
<dbReference type="EC" id="2.2.1.1" evidence="3 9"/>
<feature type="binding site" evidence="12">
    <location>
        <position position="193"/>
    </location>
    <ligand>
        <name>thiamine diphosphate</name>
        <dbReference type="ChEBI" id="CHEBI:58937"/>
    </ligand>
</feature>
<feature type="binding site" evidence="13">
    <location>
        <position position="193"/>
    </location>
    <ligand>
        <name>Mg(2+)</name>
        <dbReference type="ChEBI" id="CHEBI:18420"/>
    </ligand>
</feature>
<feature type="binding site" evidence="11">
    <location>
        <position position="474"/>
    </location>
    <ligand>
        <name>substrate</name>
    </ligand>
</feature>
<feature type="binding site" evidence="11">
    <location>
        <position position="389"/>
    </location>
    <ligand>
        <name>substrate</name>
    </ligand>
</feature>
<feature type="site" description="Important for catalytic activity" evidence="14">
    <location>
        <position position="268"/>
    </location>
</feature>
<evidence type="ECO:0000256" key="12">
    <source>
        <dbReference type="PIRSR" id="PIRSR605478-3"/>
    </source>
</evidence>
<dbReference type="SUPFAM" id="SSF52922">
    <property type="entry name" value="TK C-terminal domain-like"/>
    <property type="match status" value="1"/>
</dbReference>
<evidence type="ECO:0000256" key="8">
    <source>
        <dbReference type="ARBA" id="ARBA00049473"/>
    </source>
</evidence>
<feature type="binding site" evidence="11">
    <location>
        <position position="268"/>
    </location>
    <ligand>
        <name>substrate</name>
    </ligand>
</feature>
<dbReference type="PANTHER" id="PTHR43522:SF2">
    <property type="entry name" value="TRANSKETOLASE 1-RELATED"/>
    <property type="match status" value="1"/>
</dbReference>
<evidence type="ECO:0000256" key="2">
    <source>
        <dbReference type="ARBA" id="ARBA00011738"/>
    </source>
</evidence>
<evidence type="ECO:0000256" key="7">
    <source>
        <dbReference type="ARBA" id="ARBA00023052"/>
    </source>
</evidence>
<organism evidence="17 18">
    <name type="scientific">Candidatus Polarisedimenticola svalbardensis</name>
    <dbReference type="NCBI Taxonomy" id="2886004"/>
    <lineage>
        <taxon>Bacteria</taxon>
        <taxon>Pseudomonadati</taxon>
        <taxon>Acidobacteriota</taxon>
        <taxon>Candidatus Polarisedimenticolia</taxon>
        <taxon>Candidatus Polarisedimenticolales</taxon>
        <taxon>Candidatus Polarisedimenticolaceae</taxon>
        <taxon>Candidatus Polarisedimenticola</taxon>
    </lineage>
</organism>
<sequence length="669" mass="70948">MNGPAVEPGLAAEAVNTIRFLSADAVEQAGSGHPGMPMGAADIAFVLWTRFLRFDPSQPDWPDRDRFVLSAGHGCMLLYSLLHLSGFDLPMEEIRNFRQLGSKTPGHPEFGHTPGVEATTGPLGQGVGNGVGMALAARMMADRFNSGDTFRPVNHRVFVLASDGDLMEGVSAEASSAAGHLGLGNLIVLYDDNRITIEGSTDLAFTEDVEQRYRGYGWHTLSADGHDHEAIGDAIREAVAESGRPSLVRLRTHIGYGAPSKQDTAGVHGSPLGDDERAAAKKNLGWPLTPEFLVPEKVRELFAGVAKRGAASRATWEAGMAAWREEDRSRAGTWDAHCSCSVPADIVDRLMAAAPEGDGATRAHGGKVLQEVAALVPALAGGSADLSPSNKSVINGSPSVLPGDFSGRNLHFGIREHAMGAMMNGMLYHGSFRPYGATFLVFSDYMRPSIRVAALSGIPAIYIFTHDSIFVGEDGPTHEPIEHAAALRLIPGVHVYRPADGLETALAWGHAVERTDGPTCLLLSRQGLPAIDRMNGNQDPNLKRGGYKVMGEGTPDAVVAATGSELHLAVAASRTLAGEGRNIHVVSIPCFERFEEQDPAYRAELFPAGVPVATVEAGRTGPWRALCGRDGLAIGIDRFGASAPAAVLAEEYGMTAAAVVDRLRGWLGD</sequence>
<keyword evidence="15" id="KW-0106">Calcium</keyword>
<dbReference type="InterPro" id="IPR020826">
    <property type="entry name" value="Transketolase_BS"/>
</dbReference>
<dbReference type="InterPro" id="IPR005474">
    <property type="entry name" value="Transketolase_N"/>
</dbReference>
<feature type="binding site" evidence="13">
    <location>
        <position position="163"/>
    </location>
    <ligand>
        <name>Mg(2+)</name>
        <dbReference type="ChEBI" id="CHEBI:18420"/>
    </ligand>
</feature>
<comment type="caution">
    <text evidence="17">The sequence shown here is derived from an EMBL/GenBank/DDBJ whole genome shotgun (WGS) entry which is preliminary data.</text>
</comment>
<dbReference type="CDD" id="cd02012">
    <property type="entry name" value="TPP_TK"/>
    <property type="match status" value="1"/>
</dbReference>
<comment type="cofactor">
    <cofactor evidence="15">
        <name>Mg(2+)</name>
        <dbReference type="ChEBI" id="CHEBI:18420"/>
    </cofactor>
    <cofactor evidence="15">
        <name>Ca(2+)</name>
        <dbReference type="ChEBI" id="CHEBI:29108"/>
    </cofactor>
    <cofactor evidence="15">
        <name>Mn(2+)</name>
        <dbReference type="ChEBI" id="CHEBI:29035"/>
    </cofactor>
    <cofactor evidence="15">
        <name>Co(2+)</name>
        <dbReference type="ChEBI" id="CHEBI:48828"/>
    </cofactor>
    <text evidence="15">Binds 1 Mg(2+) ion per subunit. Can also utilize other divalent metal cations, such as Ca(2+), Mn(2+) and Co(2+).</text>
</comment>
<feature type="binding site" evidence="11">
    <location>
        <position position="362"/>
    </location>
    <ligand>
        <name>substrate</name>
    </ligand>
</feature>
<feature type="active site" description="Proton donor" evidence="10">
    <location>
        <position position="416"/>
    </location>
</feature>
<dbReference type="GO" id="GO:0004802">
    <property type="term" value="F:transketolase activity"/>
    <property type="evidence" value="ECO:0007669"/>
    <property type="project" value="UniProtKB-UniRule"/>
</dbReference>
<dbReference type="EMBL" id="JACXWD010000004">
    <property type="protein sequence ID" value="MBD3866957.1"/>
    <property type="molecule type" value="Genomic_DNA"/>
</dbReference>
<feature type="binding site" evidence="12">
    <location>
        <position position="442"/>
    </location>
    <ligand>
        <name>thiamine diphosphate</name>
        <dbReference type="ChEBI" id="CHEBI:58937"/>
    </ligand>
</feature>
<dbReference type="PROSITE" id="PS00801">
    <property type="entry name" value="TRANSKETOLASE_1"/>
    <property type="match status" value="1"/>
</dbReference>
<dbReference type="InterPro" id="IPR005478">
    <property type="entry name" value="Transketolase_bac-like"/>
</dbReference>
<gene>
    <name evidence="17" type="primary">tkt</name>
    <name evidence="17" type="ORF">IFK94_02440</name>
</gene>
<feature type="binding site" evidence="12">
    <location>
        <begin position="121"/>
        <end position="123"/>
    </location>
    <ligand>
        <name>thiamine diphosphate</name>
        <dbReference type="ChEBI" id="CHEBI:58937"/>
    </ligand>
</feature>
<keyword evidence="4 15" id="KW-0808">Transferase</keyword>
<feature type="binding site" evidence="11">
    <location>
        <position position="466"/>
    </location>
    <ligand>
        <name>substrate</name>
    </ligand>
</feature>
<dbReference type="CDD" id="cd07033">
    <property type="entry name" value="TPP_PYR_DXS_TK_like"/>
    <property type="match status" value="1"/>
</dbReference>
<dbReference type="GO" id="GO:0046872">
    <property type="term" value="F:metal ion binding"/>
    <property type="evidence" value="ECO:0007669"/>
    <property type="project" value="UniProtKB-KW"/>
</dbReference>
<feature type="binding site" evidence="11">
    <location>
        <position position="478"/>
    </location>
    <ligand>
        <name>substrate</name>
    </ligand>
</feature>
<evidence type="ECO:0000313" key="17">
    <source>
        <dbReference type="EMBL" id="MBD3866957.1"/>
    </source>
</evidence>
<accession>A0A8J7CC35</accession>
<dbReference type="FunFam" id="3.40.50.970:FF:000004">
    <property type="entry name" value="Transketolase"/>
    <property type="match status" value="1"/>
</dbReference>
<dbReference type="NCBIfam" id="TIGR00232">
    <property type="entry name" value="tktlase_bact"/>
    <property type="match status" value="1"/>
</dbReference>
<protein>
    <recommendedName>
        <fullName evidence="3 9">Transketolase</fullName>
        <ecNumber evidence="3 9">2.2.1.1</ecNumber>
    </recommendedName>
</protein>
<evidence type="ECO:0000256" key="11">
    <source>
        <dbReference type="PIRSR" id="PIRSR605478-2"/>
    </source>
</evidence>
<dbReference type="InterPro" id="IPR029061">
    <property type="entry name" value="THDP-binding"/>
</dbReference>
<evidence type="ECO:0000256" key="9">
    <source>
        <dbReference type="NCBIfam" id="TIGR00232"/>
    </source>
</evidence>
<dbReference type="InterPro" id="IPR033247">
    <property type="entry name" value="Transketolase_fam"/>
</dbReference>
<evidence type="ECO:0000259" key="16">
    <source>
        <dbReference type="SMART" id="SM00861"/>
    </source>
</evidence>
<evidence type="ECO:0000256" key="4">
    <source>
        <dbReference type="ARBA" id="ARBA00022679"/>
    </source>
</evidence>
<comment type="catalytic activity">
    <reaction evidence="8 15">
        <text>D-sedoheptulose 7-phosphate + D-glyceraldehyde 3-phosphate = aldehydo-D-ribose 5-phosphate + D-xylulose 5-phosphate</text>
        <dbReference type="Rhea" id="RHEA:10508"/>
        <dbReference type="ChEBI" id="CHEBI:57483"/>
        <dbReference type="ChEBI" id="CHEBI:57737"/>
        <dbReference type="ChEBI" id="CHEBI:58273"/>
        <dbReference type="ChEBI" id="CHEBI:59776"/>
        <dbReference type="EC" id="2.2.1.1"/>
    </reaction>
</comment>
<dbReference type="PANTHER" id="PTHR43522">
    <property type="entry name" value="TRANSKETOLASE"/>
    <property type="match status" value="1"/>
</dbReference>
<evidence type="ECO:0000256" key="15">
    <source>
        <dbReference type="RuleBase" id="RU004996"/>
    </source>
</evidence>
<dbReference type="FunFam" id="3.40.50.970:FF:000003">
    <property type="entry name" value="Transketolase"/>
    <property type="match status" value="1"/>
</dbReference>
<dbReference type="Gene3D" id="3.40.50.920">
    <property type="match status" value="1"/>
</dbReference>
<dbReference type="InterPro" id="IPR049557">
    <property type="entry name" value="Transketolase_CS"/>
</dbReference>
<dbReference type="SUPFAM" id="SSF52518">
    <property type="entry name" value="Thiamin diphosphate-binding fold (THDP-binding)"/>
    <property type="match status" value="2"/>
</dbReference>
<feature type="domain" description="Transketolase-like pyrimidine-binding" evidence="16">
    <location>
        <begin position="359"/>
        <end position="530"/>
    </location>
</feature>
<evidence type="ECO:0000256" key="10">
    <source>
        <dbReference type="PIRSR" id="PIRSR605478-1"/>
    </source>
</evidence>
<dbReference type="AlphaFoldDB" id="A0A8J7CC35"/>
<dbReference type="Gene3D" id="3.40.50.970">
    <property type="match status" value="2"/>
</dbReference>
<evidence type="ECO:0000256" key="6">
    <source>
        <dbReference type="ARBA" id="ARBA00022842"/>
    </source>
</evidence>
<feature type="binding site" evidence="12">
    <location>
        <position position="268"/>
    </location>
    <ligand>
        <name>thiamine diphosphate</name>
        <dbReference type="ChEBI" id="CHEBI:58937"/>
    </ligand>
</feature>
<name>A0A8J7CC35_9BACT</name>